<accession>A0A3E3E2P2</accession>
<dbReference type="PANTHER" id="PTHR38455:SF1">
    <property type="entry name" value="DUF951 DOMAIN-CONTAINING PROTEIN"/>
    <property type="match status" value="1"/>
</dbReference>
<dbReference type="AlphaFoldDB" id="A0A3E3E2P2"/>
<dbReference type="GeneID" id="98000863"/>
<dbReference type="Proteomes" id="UP000261212">
    <property type="component" value="Unassembled WGS sequence"/>
</dbReference>
<dbReference type="InterPro" id="IPR009296">
    <property type="entry name" value="DUF951"/>
</dbReference>
<evidence type="ECO:0000313" key="1">
    <source>
        <dbReference type="EMBL" id="RGD75820.1"/>
    </source>
</evidence>
<proteinExistence type="predicted"/>
<evidence type="ECO:0000313" key="2">
    <source>
        <dbReference type="Proteomes" id="UP000261212"/>
    </source>
</evidence>
<gene>
    <name evidence="1" type="ORF">DW687_00430</name>
</gene>
<dbReference type="PIRSF" id="PIRSF037263">
    <property type="entry name" value="DUF951_bac"/>
    <property type="match status" value="1"/>
</dbReference>
<organism evidence="1 2">
    <name type="scientific">Anaerofustis stercorihominis</name>
    <dbReference type="NCBI Taxonomy" id="214853"/>
    <lineage>
        <taxon>Bacteria</taxon>
        <taxon>Bacillati</taxon>
        <taxon>Bacillota</taxon>
        <taxon>Clostridia</taxon>
        <taxon>Eubacteriales</taxon>
        <taxon>Eubacteriaceae</taxon>
        <taxon>Anaerofustis</taxon>
    </lineage>
</organism>
<dbReference type="RefSeq" id="WP_007050576.1">
    <property type="nucleotide sequence ID" value="NZ_CABKNJ010000001.1"/>
</dbReference>
<dbReference type="Pfam" id="PF06107">
    <property type="entry name" value="DUF951"/>
    <property type="match status" value="1"/>
</dbReference>
<dbReference type="PANTHER" id="PTHR38455">
    <property type="entry name" value="HYPOTHETICAL CYTOSOLIC PROTEIN"/>
    <property type="match status" value="1"/>
</dbReference>
<protein>
    <submittedName>
        <fullName evidence="1">DUF951 domain-containing protein</fullName>
    </submittedName>
</protein>
<reference evidence="1 2" key="1">
    <citation type="submission" date="2018-08" db="EMBL/GenBank/DDBJ databases">
        <title>A genome reference for cultivated species of the human gut microbiota.</title>
        <authorList>
            <person name="Zou Y."/>
            <person name="Xue W."/>
            <person name="Luo G."/>
        </authorList>
    </citation>
    <scope>NUCLEOTIDE SEQUENCE [LARGE SCALE GENOMIC DNA]</scope>
    <source>
        <strain evidence="1 2">AM25-6</strain>
    </source>
</reference>
<sequence>MENYLVNDIVMMKKGHPCGTNKWEIVRIGSDVKLECIQCKRIVTLSRAKFNKSVKCKV</sequence>
<comment type="caution">
    <text evidence="1">The sequence shown here is derived from an EMBL/GenBank/DDBJ whole genome shotgun (WGS) entry which is preliminary data.</text>
</comment>
<name>A0A3E3E2P2_9FIRM</name>
<dbReference type="EMBL" id="QUSM01000001">
    <property type="protein sequence ID" value="RGD75820.1"/>
    <property type="molecule type" value="Genomic_DNA"/>
</dbReference>